<sequence length="102" mass="11214">MHFTTKQATAEDPSHTVPDKVLKAGKIDWEVVVDAYLVGAAYVGGRVTARAFLDRSGAINDGMTVVTPMVKVMVERDGFLLVQSLSGQDHYVIVSRHEQVRE</sequence>
<name>A0A2V4QDA5_PSESJ</name>
<dbReference type="RefSeq" id="WP_003345393.1">
    <property type="nucleotide sequence ID" value="NZ_QJTX01000003.1"/>
</dbReference>
<evidence type="ECO:0000313" key="1">
    <source>
        <dbReference type="EMBL" id="RMO26034.1"/>
    </source>
</evidence>
<comment type="caution">
    <text evidence="1">The sequence shown here is derived from an EMBL/GenBank/DDBJ whole genome shotgun (WGS) entry which is preliminary data.</text>
</comment>
<dbReference type="EMBL" id="RBPQ01000175">
    <property type="protein sequence ID" value="RMO26034.1"/>
    <property type="molecule type" value="Genomic_DNA"/>
</dbReference>
<evidence type="ECO:0000313" key="2">
    <source>
        <dbReference type="Proteomes" id="UP000276886"/>
    </source>
</evidence>
<gene>
    <name evidence="1" type="ORF">ALQ44_02745</name>
</gene>
<proteinExistence type="predicted"/>
<protein>
    <submittedName>
        <fullName evidence="1">Uncharacterized protein</fullName>
    </submittedName>
</protein>
<accession>A0A2V4QDA5</accession>
<dbReference type="AlphaFoldDB" id="A0A2V4QDA5"/>
<reference evidence="1 2" key="1">
    <citation type="submission" date="2018-08" db="EMBL/GenBank/DDBJ databases">
        <title>Recombination of ecologically and evolutionarily significant loci maintains genetic cohesion in the Pseudomonas syringae species complex.</title>
        <authorList>
            <person name="Dillon M."/>
            <person name="Thakur S."/>
            <person name="Almeida R.N.D."/>
            <person name="Weir B.S."/>
            <person name="Guttman D.S."/>
        </authorList>
    </citation>
    <scope>NUCLEOTIDE SEQUENCE [LARGE SCALE GENOMIC DNA]</scope>
    <source>
        <strain evidence="1 2">ICMP 2788</strain>
    </source>
</reference>
<dbReference type="Proteomes" id="UP000276886">
    <property type="component" value="Unassembled WGS sequence"/>
</dbReference>
<organism evidence="1 2">
    <name type="scientific">Pseudomonas syringae pv. pisi</name>
    <dbReference type="NCBI Taxonomy" id="59510"/>
    <lineage>
        <taxon>Bacteria</taxon>
        <taxon>Pseudomonadati</taxon>
        <taxon>Pseudomonadota</taxon>
        <taxon>Gammaproteobacteria</taxon>
        <taxon>Pseudomonadales</taxon>
        <taxon>Pseudomonadaceae</taxon>
        <taxon>Pseudomonas</taxon>
        <taxon>Pseudomonas syringae</taxon>
    </lineage>
</organism>